<evidence type="ECO:0000313" key="2">
    <source>
        <dbReference type="EMBL" id="KAI9251748.1"/>
    </source>
</evidence>
<dbReference type="InterPro" id="IPR008030">
    <property type="entry name" value="NmrA-like"/>
</dbReference>
<name>A0AAD5K2W0_9FUNG</name>
<dbReference type="EMBL" id="JAIXMP010000029">
    <property type="protein sequence ID" value="KAI9251748.1"/>
    <property type="molecule type" value="Genomic_DNA"/>
</dbReference>
<gene>
    <name evidence="2" type="ORF">BDA99DRAFT_574952</name>
</gene>
<organism evidence="2 3">
    <name type="scientific">Phascolomyces articulosus</name>
    <dbReference type="NCBI Taxonomy" id="60185"/>
    <lineage>
        <taxon>Eukaryota</taxon>
        <taxon>Fungi</taxon>
        <taxon>Fungi incertae sedis</taxon>
        <taxon>Mucoromycota</taxon>
        <taxon>Mucoromycotina</taxon>
        <taxon>Mucoromycetes</taxon>
        <taxon>Mucorales</taxon>
        <taxon>Lichtheimiaceae</taxon>
        <taxon>Phascolomyces</taxon>
    </lineage>
</organism>
<evidence type="ECO:0000259" key="1">
    <source>
        <dbReference type="Pfam" id="PF05368"/>
    </source>
</evidence>
<dbReference type="InterPro" id="IPR051604">
    <property type="entry name" value="Ergot_Alk_Oxidoreductase"/>
</dbReference>
<comment type="caution">
    <text evidence="2">The sequence shown here is derived from an EMBL/GenBank/DDBJ whole genome shotgun (WGS) entry which is preliminary data.</text>
</comment>
<dbReference type="SUPFAM" id="SSF51735">
    <property type="entry name" value="NAD(P)-binding Rossmann-fold domains"/>
    <property type="match status" value="1"/>
</dbReference>
<keyword evidence="3" id="KW-1185">Reference proteome</keyword>
<dbReference type="Gene3D" id="3.40.50.720">
    <property type="entry name" value="NAD(P)-binding Rossmann-like Domain"/>
    <property type="match status" value="1"/>
</dbReference>
<sequence>MVSQQEERIYFVGGTGFVGKKAVEDTLDAGIKVTIYTRHPEKSNFSEHPNVTFVQGDYDNITAFEKSIAGHTRLFLLTATYDRVAQIKGAFARLAYAAGVKQIIDISTITIDLSLFTYIAQSHFAGEEAIRDAKNSFFPDDQQLSFVSLRPWRFMSNNSLFYNDSITHRNIITGTADPDIPQGYISPNDIGSLAAIILREPIEKHGDAIYPMTGQLLTASQRAEIASKVLDRPIKYKQWSVKEQYDVLSKALGGIHKAAYDLAQDIRPDFNHSPGLSIVLGREPETLEEWFTKNKDLFRA</sequence>
<accession>A0AAD5K2W0</accession>
<protein>
    <recommendedName>
        <fullName evidence="1">NmrA-like domain-containing protein</fullName>
    </recommendedName>
</protein>
<evidence type="ECO:0000313" key="3">
    <source>
        <dbReference type="Proteomes" id="UP001209540"/>
    </source>
</evidence>
<dbReference type="InterPro" id="IPR036291">
    <property type="entry name" value="NAD(P)-bd_dom_sf"/>
</dbReference>
<feature type="domain" description="NmrA-like" evidence="1">
    <location>
        <begin position="6"/>
        <end position="242"/>
    </location>
</feature>
<dbReference type="PANTHER" id="PTHR43162">
    <property type="match status" value="1"/>
</dbReference>
<dbReference type="PANTHER" id="PTHR43162:SF1">
    <property type="entry name" value="PRESTALK A DIFFERENTIATION PROTEIN A"/>
    <property type="match status" value="1"/>
</dbReference>
<reference evidence="2" key="1">
    <citation type="journal article" date="2022" name="IScience">
        <title>Evolution of zygomycete secretomes and the origins of terrestrial fungal ecologies.</title>
        <authorList>
            <person name="Chang Y."/>
            <person name="Wang Y."/>
            <person name="Mondo S."/>
            <person name="Ahrendt S."/>
            <person name="Andreopoulos W."/>
            <person name="Barry K."/>
            <person name="Beard J."/>
            <person name="Benny G.L."/>
            <person name="Blankenship S."/>
            <person name="Bonito G."/>
            <person name="Cuomo C."/>
            <person name="Desiro A."/>
            <person name="Gervers K.A."/>
            <person name="Hundley H."/>
            <person name="Kuo A."/>
            <person name="LaButti K."/>
            <person name="Lang B.F."/>
            <person name="Lipzen A."/>
            <person name="O'Donnell K."/>
            <person name="Pangilinan J."/>
            <person name="Reynolds N."/>
            <person name="Sandor L."/>
            <person name="Smith M.E."/>
            <person name="Tsang A."/>
            <person name="Grigoriev I.V."/>
            <person name="Stajich J.E."/>
            <person name="Spatafora J.W."/>
        </authorList>
    </citation>
    <scope>NUCLEOTIDE SEQUENCE</scope>
    <source>
        <strain evidence="2">RSA 2281</strain>
    </source>
</reference>
<dbReference type="Pfam" id="PF05368">
    <property type="entry name" value="NmrA"/>
    <property type="match status" value="1"/>
</dbReference>
<reference evidence="2" key="2">
    <citation type="submission" date="2023-02" db="EMBL/GenBank/DDBJ databases">
        <authorList>
            <consortium name="DOE Joint Genome Institute"/>
            <person name="Mondo S.J."/>
            <person name="Chang Y."/>
            <person name="Wang Y."/>
            <person name="Ahrendt S."/>
            <person name="Andreopoulos W."/>
            <person name="Barry K."/>
            <person name="Beard J."/>
            <person name="Benny G.L."/>
            <person name="Blankenship S."/>
            <person name="Bonito G."/>
            <person name="Cuomo C."/>
            <person name="Desiro A."/>
            <person name="Gervers K.A."/>
            <person name="Hundley H."/>
            <person name="Kuo A."/>
            <person name="LaButti K."/>
            <person name="Lang B.F."/>
            <person name="Lipzen A."/>
            <person name="O'Donnell K."/>
            <person name="Pangilinan J."/>
            <person name="Reynolds N."/>
            <person name="Sandor L."/>
            <person name="Smith M.W."/>
            <person name="Tsang A."/>
            <person name="Grigoriev I.V."/>
            <person name="Stajich J.E."/>
            <person name="Spatafora J.W."/>
        </authorList>
    </citation>
    <scope>NUCLEOTIDE SEQUENCE</scope>
    <source>
        <strain evidence="2">RSA 2281</strain>
    </source>
</reference>
<dbReference type="Proteomes" id="UP001209540">
    <property type="component" value="Unassembled WGS sequence"/>
</dbReference>
<proteinExistence type="predicted"/>
<dbReference type="AlphaFoldDB" id="A0AAD5K2W0"/>